<keyword evidence="9" id="KW-0963">Cytoplasm</keyword>
<evidence type="ECO:0000259" key="10">
    <source>
        <dbReference type="Pfam" id="PF00254"/>
    </source>
</evidence>
<dbReference type="PIRSF" id="PIRSF003095">
    <property type="entry name" value="Trigger_factor"/>
    <property type="match status" value="1"/>
</dbReference>
<accession>A0A841H151</accession>
<name>A0A841H151_9BACT</name>
<evidence type="ECO:0000256" key="6">
    <source>
        <dbReference type="ARBA" id="ARBA00023186"/>
    </source>
</evidence>
<evidence type="ECO:0000256" key="2">
    <source>
        <dbReference type="ARBA" id="ARBA00005464"/>
    </source>
</evidence>
<keyword evidence="5 9" id="KW-0697">Rotamase</keyword>
<dbReference type="Pfam" id="PF00254">
    <property type="entry name" value="FKBP_C"/>
    <property type="match status" value="1"/>
</dbReference>
<keyword evidence="9" id="KW-0131">Cell cycle</keyword>
<dbReference type="Pfam" id="PF05697">
    <property type="entry name" value="Trigger_N"/>
    <property type="match status" value="1"/>
</dbReference>
<feature type="domain" description="Trigger factor C-terminal" evidence="12">
    <location>
        <begin position="270"/>
        <end position="425"/>
    </location>
</feature>
<dbReference type="EC" id="5.2.1.8" evidence="3 9"/>
<comment type="similarity">
    <text evidence="2 9">Belongs to the FKBP-type PPIase family. Tig subfamily.</text>
</comment>
<dbReference type="SUPFAM" id="SSF54534">
    <property type="entry name" value="FKBP-like"/>
    <property type="match status" value="1"/>
</dbReference>
<dbReference type="InterPro" id="IPR005215">
    <property type="entry name" value="Trig_fac"/>
</dbReference>
<dbReference type="AlphaFoldDB" id="A0A841H151"/>
<dbReference type="GO" id="GO:0043022">
    <property type="term" value="F:ribosome binding"/>
    <property type="evidence" value="ECO:0007669"/>
    <property type="project" value="TreeGrafter"/>
</dbReference>
<comment type="function">
    <text evidence="9">Involved in protein export. Acts as a chaperone by maintaining the newly synthesized protein in an open conformation. Functions as a peptidyl-prolyl cis-trans isomerase.</text>
</comment>
<dbReference type="Gene3D" id="3.10.50.40">
    <property type="match status" value="1"/>
</dbReference>
<dbReference type="PANTHER" id="PTHR30560">
    <property type="entry name" value="TRIGGER FACTOR CHAPERONE AND PEPTIDYL-PROLYL CIS/TRANS ISOMERASE"/>
    <property type="match status" value="1"/>
</dbReference>
<feature type="domain" description="PPIase FKBP-type" evidence="10">
    <location>
        <begin position="182"/>
        <end position="238"/>
    </location>
</feature>
<dbReference type="NCBIfam" id="TIGR00115">
    <property type="entry name" value="tig"/>
    <property type="match status" value="1"/>
</dbReference>
<dbReference type="RefSeq" id="WP_170032393.1">
    <property type="nucleotide sequence ID" value="NZ_JABDTL010000001.1"/>
</dbReference>
<evidence type="ECO:0000313" key="13">
    <source>
        <dbReference type="EMBL" id="MBB6071698.1"/>
    </source>
</evidence>
<gene>
    <name evidence="9" type="primary">tig</name>
    <name evidence="13" type="ORF">HNQ61_003337</name>
</gene>
<evidence type="ECO:0000256" key="7">
    <source>
        <dbReference type="ARBA" id="ARBA00023235"/>
    </source>
</evidence>
<evidence type="ECO:0000256" key="9">
    <source>
        <dbReference type="HAMAP-Rule" id="MF_00303"/>
    </source>
</evidence>
<dbReference type="GO" id="GO:0005737">
    <property type="term" value="C:cytoplasm"/>
    <property type="evidence" value="ECO:0007669"/>
    <property type="project" value="UniProtKB-SubCell"/>
</dbReference>
<dbReference type="InterPro" id="IPR027304">
    <property type="entry name" value="Trigger_fact/SurA_dom_sf"/>
</dbReference>
<protein>
    <recommendedName>
        <fullName evidence="4 9">Trigger factor</fullName>
        <shortName evidence="9">TF</shortName>
        <ecNumber evidence="3 9">5.2.1.8</ecNumber>
    </recommendedName>
    <alternativeName>
        <fullName evidence="8 9">PPIase</fullName>
    </alternativeName>
</protein>
<evidence type="ECO:0000256" key="4">
    <source>
        <dbReference type="ARBA" id="ARBA00016902"/>
    </source>
</evidence>
<dbReference type="GO" id="GO:0044183">
    <property type="term" value="F:protein folding chaperone"/>
    <property type="evidence" value="ECO:0007669"/>
    <property type="project" value="TreeGrafter"/>
</dbReference>
<comment type="caution">
    <text evidence="13">The sequence shown here is derived from an EMBL/GenBank/DDBJ whole genome shotgun (WGS) entry which is preliminary data.</text>
</comment>
<dbReference type="GO" id="GO:0015031">
    <property type="term" value="P:protein transport"/>
    <property type="evidence" value="ECO:0007669"/>
    <property type="project" value="UniProtKB-UniRule"/>
</dbReference>
<comment type="subcellular location">
    <subcellularLocation>
        <location evidence="9">Cytoplasm</location>
    </subcellularLocation>
    <text evidence="9">About half TF is bound to the ribosome near the polypeptide exit tunnel while the other half is free in the cytoplasm.</text>
</comment>
<dbReference type="InterPro" id="IPR008881">
    <property type="entry name" value="Trigger_fac_ribosome-bd_bac"/>
</dbReference>
<keyword evidence="14" id="KW-1185">Reference proteome</keyword>
<dbReference type="GO" id="GO:0003755">
    <property type="term" value="F:peptidyl-prolyl cis-trans isomerase activity"/>
    <property type="evidence" value="ECO:0007669"/>
    <property type="project" value="UniProtKB-UniRule"/>
</dbReference>
<proteinExistence type="inferred from homology"/>
<dbReference type="Proteomes" id="UP000582837">
    <property type="component" value="Unassembled WGS sequence"/>
</dbReference>
<comment type="catalytic activity">
    <reaction evidence="1 9">
        <text>[protein]-peptidylproline (omega=180) = [protein]-peptidylproline (omega=0)</text>
        <dbReference type="Rhea" id="RHEA:16237"/>
        <dbReference type="Rhea" id="RHEA-COMP:10747"/>
        <dbReference type="Rhea" id="RHEA-COMP:10748"/>
        <dbReference type="ChEBI" id="CHEBI:83833"/>
        <dbReference type="ChEBI" id="CHEBI:83834"/>
        <dbReference type="EC" id="5.2.1.8"/>
    </reaction>
</comment>
<dbReference type="InterPro" id="IPR037041">
    <property type="entry name" value="Trigger_fac_C_sf"/>
</dbReference>
<dbReference type="InterPro" id="IPR008880">
    <property type="entry name" value="Trigger_fac_C"/>
</dbReference>
<evidence type="ECO:0000313" key="14">
    <source>
        <dbReference type="Proteomes" id="UP000582837"/>
    </source>
</evidence>
<evidence type="ECO:0000259" key="12">
    <source>
        <dbReference type="Pfam" id="PF05698"/>
    </source>
</evidence>
<dbReference type="InterPro" id="IPR046357">
    <property type="entry name" value="PPIase_dom_sf"/>
</dbReference>
<dbReference type="EMBL" id="JACHIA010000010">
    <property type="protein sequence ID" value="MBB6071698.1"/>
    <property type="molecule type" value="Genomic_DNA"/>
</dbReference>
<dbReference type="GO" id="GO:0051301">
    <property type="term" value="P:cell division"/>
    <property type="evidence" value="ECO:0007669"/>
    <property type="project" value="UniProtKB-KW"/>
</dbReference>
<evidence type="ECO:0000256" key="3">
    <source>
        <dbReference type="ARBA" id="ARBA00013194"/>
    </source>
</evidence>
<keyword evidence="7 9" id="KW-0413">Isomerase</keyword>
<sequence length="434" mass="48831">MSDTTVSTDLRIDVQESGSCTRKLTVTVPRERVRRVRQSVSARIAGSVRMPGFRKGKTPANLLERQFGPAIEQETIERVIQEAYREALQSGAHEPINQGAVDNVRYEGGDNEISFDVEFEVQPTLDLSRVEGFVVERPGDTIGDEEIDSVLERLRQDRAEQQPLEGRPDYGDVVMVQITQLDPAEGEESEPRAYRFELGEGQAIPDIEAAIMTLAPGEEGEFTVTFPEDFADEAQRGKQERLHIRLNEGQRRQLPALDEEFARGLGDFETVDALREQVRTGLQEDATRRADQAMRDALLGQIVDANPFDVPASMVDRYLDFMTGDVPDQNGKRRARGADEQERISQLRTFMRPQAEAALKRMLVVEHLADREGLRATADDVDARVEALAEQHGRSASEVWVELERSGQMQQMEAEITEERVFEHLRAQNTVSQG</sequence>
<dbReference type="InterPro" id="IPR001179">
    <property type="entry name" value="PPIase_FKBP_dom"/>
</dbReference>
<dbReference type="Pfam" id="PF05698">
    <property type="entry name" value="Trigger_C"/>
    <property type="match status" value="1"/>
</dbReference>
<dbReference type="SUPFAM" id="SSF102735">
    <property type="entry name" value="Trigger factor ribosome-binding domain"/>
    <property type="match status" value="1"/>
</dbReference>
<dbReference type="Gene3D" id="1.10.3120.10">
    <property type="entry name" value="Trigger factor, C-terminal domain"/>
    <property type="match status" value="1"/>
</dbReference>
<keyword evidence="6 9" id="KW-0143">Chaperone</keyword>
<evidence type="ECO:0000256" key="8">
    <source>
        <dbReference type="ARBA" id="ARBA00029986"/>
    </source>
</evidence>
<dbReference type="GO" id="GO:0051083">
    <property type="term" value="P:'de novo' cotranslational protein folding"/>
    <property type="evidence" value="ECO:0007669"/>
    <property type="project" value="TreeGrafter"/>
</dbReference>
<dbReference type="HAMAP" id="MF_00303">
    <property type="entry name" value="Trigger_factor_Tig"/>
    <property type="match status" value="1"/>
</dbReference>
<dbReference type="SUPFAM" id="SSF109998">
    <property type="entry name" value="Triger factor/SurA peptide-binding domain-like"/>
    <property type="match status" value="1"/>
</dbReference>
<evidence type="ECO:0000259" key="11">
    <source>
        <dbReference type="Pfam" id="PF05697"/>
    </source>
</evidence>
<evidence type="ECO:0000256" key="5">
    <source>
        <dbReference type="ARBA" id="ARBA00023110"/>
    </source>
</evidence>
<comment type="domain">
    <text evidence="9">Consists of 3 domains; the N-terminus binds the ribosome, the middle domain has PPIase activity, while the C-terminus has intrinsic chaperone activity on its own.</text>
</comment>
<dbReference type="InterPro" id="IPR036611">
    <property type="entry name" value="Trigger_fac_ribosome-bd_sf"/>
</dbReference>
<organism evidence="13 14">
    <name type="scientific">Longimicrobium terrae</name>
    <dbReference type="NCBI Taxonomy" id="1639882"/>
    <lineage>
        <taxon>Bacteria</taxon>
        <taxon>Pseudomonadati</taxon>
        <taxon>Gemmatimonadota</taxon>
        <taxon>Longimicrobiia</taxon>
        <taxon>Longimicrobiales</taxon>
        <taxon>Longimicrobiaceae</taxon>
        <taxon>Longimicrobium</taxon>
    </lineage>
</organism>
<keyword evidence="9" id="KW-0132">Cell division</keyword>
<reference evidence="13 14" key="1">
    <citation type="submission" date="2020-08" db="EMBL/GenBank/DDBJ databases">
        <title>Genomic Encyclopedia of Type Strains, Phase IV (KMG-IV): sequencing the most valuable type-strain genomes for metagenomic binning, comparative biology and taxonomic classification.</title>
        <authorList>
            <person name="Goeker M."/>
        </authorList>
    </citation>
    <scope>NUCLEOTIDE SEQUENCE [LARGE SCALE GENOMIC DNA]</scope>
    <source>
        <strain evidence="13 14">DSM 29007</strain>
    </source>
</reference>
<dbReference type="GO" id="GO:0043335">
    <property type="term" value="P:protein unfolding"/>
    <property type="evidence" value="ECO:0007669"/>
    <property type="project" value="TreeGrafter"/>
</dbReference>
<feature type="domain" description="Trigger factor ribosome-binding bacterial" evidence="11">
    <location>
        <begin position="13"/>
        <end position="154"/>
    </location>
</feature>
<dbReference type="PANTHER" id="PTHR30560:SF3">
    <property type="entry name" value="TRIGGER FACTOR-LIKE PROTEIN TIG, CHLOROPLASTIC"/>
    <property type="match status" value="1"/>
</dbReference>
<evidence type="ECO:0000256" key="1">
    <source>
        <dbReference type="ARBA" id="ARBA00000971"/>
    </source>
</evidence>
<dbReference type="Gene3D" id="3.30.70.1050">
    <property type="entry name" value="Trigger factor ribosome-binding domain"/>
    <property type="match status" value="1"/>
</dbReference>